<dbReference type="AlphaFoldDB" id="F0GVX6"/>
<protein>
    <recommendedName>
        <fullName evidence="2">Integrase catalytic domain-containing protein</fullName>
    </recommendedName>
</protein>
<dbReference type="SUPFAM" id="SSF53098">
    <property type="entry name" value="Ribonuclease H-like"/>
    <property type="match status" value="1"/>
</dbReference>
<dbReference type="PANTHER" id="PTHR10948">
    <property type="entry name" value="TRANSPOSASE"/>
    <property type="match status" value="1"/>
</dbReference>
<dbReference type="PROSITE" id="PS50994">
    <property type="entry name" value="INTEGRASE"/>
    <property type="match status" value="1"/>
</dbReference>
<dbReference type="PANTHER" id="PTHR10948:SF23">
    <property type="entry name" value="TRANSPOSASE INSI FOR INSERTION SEQUENCE ELEMENT IS30A-RELATED"/>
    <property type="match status" value="1"/>
</dbReference>
<dbReference type="GO" id="GO:0003676">
    <property type="term" value="F:nucleic acid binding"/>
    <property type="evidence" value="ECO:0007669"/>
    <property type="project" value="InterPro"/>
</dbReference>
<accession>F0GVX6</accession>
<feature type="region of interest" description="Disordered" evidence="1">
    <location>
        <begin position="79"/>
        <end position="103"/>
    </location>
</feature>
<dbReference type="Proteomes" id="UP000005286">
    <property type="component" value="Unassembled WGS sequence"/>
</dbReference>
<name>F0GVX6_9FIRM</name>
<dbReference type="GO" id="GO:0004803">
    <property type="term" value="F:transposase activity"/>
    <property type="evidence" value="ECO:0007669"/>
    <property type="project" value="TreeGrafter"/>
</dbReference>
<feature type="compositionally biased region" description="Basic and acidic residues" evidence="1">
    <location>
        <begin position="87"/>
        <end position="103"/>
    </location>
</feature>
<evidence type="ECO:0000313" key="4">
    <source>
        <dbReference type="Proteomes" id="UP000005286"/>
    </source>
</evidence>
<dbReference type="PATRIC" id="fig|879305.3.peg.957"/>
<dbReference type="eggNOG" id="COG2826">
    <property type="taxonomic scope" value="Bacteria"/>
</dbReference>
<evidence type="ECO:0000259" key="2">
    <source>
        <dbReference type="PROSITE" id="PS50994"/>
    </source>
</evidence>
<dbReference type="GO" id="GO:0005829">
    <property type="term" value="C:cytosol"/>
    <property type="evidence" value="ECO:0007669"/>
    <property type="project" value="TreeGrafter"/>
</dbReference>
<dbReference type="GO" id="GO:0032196">
    <property type="term" value="P:transposition"/>
    <property type="evidence" value="ECO:0007669"/>
    <property type="project" value="TreeGrafter"/>
</dbReference>
<organism evidence="3 4">
    <name type="scientific">Anaerococcus prevotii ACS-065-V-Col13</name>
    <dbReference type="NCBI Taxonomy" id="879305"/>
    <lineage>
        <taxon>Bacteria</taxon>
        <taxon>Bacillati</taxon>
        <taxon>Bacillota</taxon>
        <taxon>Tissierellia</taxon>
        <taxon>Tissierellales</taxon>
        <taxon>Peptoniphilaceae</taxon>
        <taxon>Anaerococcus</taxon>
    </lineage>
</organism>
<evidence type="ECO:0000313" key="3">
    <source>
        <dbReference type="EMBL" id="EGC82022.1"/>
    </source>
</evidence>
<dbReference type="InterPro" id="IPR053392">
    <property type="entry name" value="Transposase_IS30-like"/>
</dbReference>
<dbReference type="STRING" id="879305.HMPREF9290_1052"/>
<reference evidence="3 4" key="1">
    <citation type="submission" date="2011-01" db="EMBL/GenBank/DDBJ databases">
        <authorList>
            <person name="Durkin A.S."/>
            <person name="Madupu R."/>
            <person name="Torralba M."/>
            <person name="Gillis M."/>
            <person name="Methe B."/>
            <person name="Sutton G."/>
            <person name="Nelson K.E."/>
        </authorList>
    </citation>
    <scope>NUCLEOTIDE SEQUENCE [LARGE SCALE GENOMIC DNA]</scope>
    <source>
        <strain evidence="3 4">ACS-065-V-Col13</strain>
    </source>
</reference>
<dbReference type="Gene3D" id="3.30.420.10">
    <property type="entry name" value="Ribonuclease H-like superfamily/Ribonuclease H"/>
    <property type="match status" value="1"/>
</dbReference>
<dbReference type="EMBL" id="AEXM01000024">
    <property type="protein sequence ID" value="EGC82022.1"/>
    <property type="molecule type" value="Genomic_DNA"/>
</dbReference>
<dbReference type="GO" id="GO:0015074">
    <property type="term" value="P:DNA integration"/>
    <property type="evidence" value="ECO:0007669"/>
    <property type="project" value="InterPro"/>
</dbReference>
<dbReference type="InterPro" id="IPR012337">
    <property type="entry name" value="RNaseH-like_sf"/>
</dbReference>
<keyword evidence="4" id="KW-1185">Reference proteome</keyword>
<dbReference type="InterPro" id="IPR051917">
    <property type="entry name" value="Transposase-Integrase"/>
</dbReference>
<sequence>MVTIVEKVSKAIVTLKPKNSTAKSIAERLDKWLKQIPIKLVKSMSFDCGKEFSNGKNICNKHDISIFFADPGCPSQRRLNENSNGLLRKDGLPKQTDFRIKSE</sequence>
<proteinExistence type="predicted"/>
<dbReference type="NCBIfam" id="NF033563">
    <property type="entry name" value="transpos_IS30"/>
    <property type="match status" value="1"/>
</dbReference>
<dbReference type="InterPro" id="IPR001584">
    <property type="entry name" value="Integrase_cat-core"/>
</dbReference>
<evidence type="ECO:0000256" key="1">
    <source>
        <dbReference type="SAM" id="MobiDB-lite"/>
    </source>
</evidence>
<feature type="domain" description="Integrase catalytic" evidence="2">
    <location>
        <begin position="1"/>
        <end position="103"/>
    </location>
</feature>
<comment type="caution">
    <text evidence="3">The sequence shown here is derived from an EMBL/GenBank/DDBJ whole genome shotgun (WGS) entry which is preliminary data.</text>
</comment>
<dbReference type="InterPro" id="IPR036397">
    <property type="entry name" value="RNaseH_sf"/>
</dbReference>
<gene>
    <name evidence="3" type="ORF">HMPREF9290_1052</name>
</gene>